<keyword evidence="3" id="KW-1185">Reference proteome</keyword>
<dbReference type="InterPro" id="IPR006461">
    <property type="entry name" value="PLAC_motif_containing"/>
</dbReference>
<dbReference type="AlphaFoldDB" id="A0AAV4A786"/>
<protein>
    <submittedName>
        <fullName evidence="2">Placenta-specific 8</fullName>
    </submittedName>
</protein>
<evidence type="ECO:0000256" key="1">
    <source>
        <dbReference type="ARBA" id="ARBA00009024"/>
    </source>
</evidence>
<dbReference type="EMBL" id="BLXT01003734">
    <property type="protein sequence ID" value="GFO04015.1"/>
    <property type="molecule type" value="Genomic_DNA"/>
</dbReference>
<dbReference type="Proteomes" id="UP000735302">
    <property type="component" value="Unassembled WGS sequence"/>
</dbReference>
<reference evidence="2 3" key="1">
    <citation type="journal article" date="2021" name="Elife">
        <title>Chloroplast acquisition without the gene transfer in kleptoplastic sea slugs, Plakobranchus ocellatus.</title>
        <authorList>
            <person name="Maeda T."/>
            <person name="Takahashi S."/>
            <person name="Yoshida T."/>
            <person name="Shimamura S."/>
            <person name="Takaki Y."/>
            <person name="Nagai Y."/>
            <person name="Toyoda A."/>
            <person name="Suzuki Y."/>
            <person name="Arimoto A."/>
            <person name="Ishii H."/>
            <person name="Satoh N."/>
            <person name="Nishiyama T."/>
            <person name="Hasebe M."/>
            <person name="Maruyama T."/>
            <person name="Minagawa J."/>
            <person name="Obokata J."/>
            <person name="Shigenobu S."/>
        </authorList>
    </citation>
    <scope>NUCLEOTIDE SEQUENCE [LARGE SCALE GENOMIC DNA]</scope>
</reference>
<comment type="similarity">
    <text evidence="1">Belongs to the cornifelin family.</text>
</comment>
<name>A0AAV4A786_9GAST</name>
<dbReference type="PANTHER" id="PTHR15907">
    <property type="entry name" value="DUF614 FAMILY PROTEIN-RELATED"/>
    <property type="match status" value="1"/>
</dbReference>
<dbReference type="Pfam" id="PF04749">
    <property type="entry name" value="PLAC8"/>
    <property type="match status" value="1"/>
</dbReference>
<evidence type="ECO:0000313" key="3">
    <source>
        <dbReference type="Proteomes" id="UP000735302"/>
    </source>
</evidence>
<proteinExistence type="inferred from homology"/>
<sequence length="195" mass="22107">MRLDFATPRVQFVRTDRSTNFCNLFRQEIPISDPSASKDSRVLGAEVAAFTFGQEQNMQSNQKGYAPCPNAEYRNGQVVFSQPVRGRGTTDQQALIQSKRDWYTGVFDCRDDWGICLCATFCGLCFLCRLSSDMNESIWLSCCVPSPVLVLRTKWRTQNNIEGDICEDCLMTTCFGHCVACQLAREVKMDRQHNA</sequence>
<dbReference type="NCBIfam" id="TIGR01571">
    <property type="entry name" value="A_thal_Cys_rich"/>
    <property type="match status" value="1"/>
</dbReference>
<gene>
    <name evidence="2" type="ORF">PoB_003052000</name>
</gene>
<organism evidence="2 3">
    <name type="scientific">Plakobranchus ocellatus</name>
    <dbReference type="NCBI Taxonomy" id="259542"/>
    <lineage>
        <taxon>Eukaryota</taxon>
        <taxon>Metazoa</taxon>
        <taxon>Spiralia</taxon>
        <taxon>Lophotrochozoa</taxon>
        <taxon>Mollusca</taxon>
        <taxon>Gastropoda</taxon>
        <taxon>Heterobranchia</taxon>
        <taxon>Euthyneura</taxon>
        <taxon>Panpulmonata</taxon>
        <taxon>Sacoglossa</taxon>
        <taxon>Placobranchoidea</taxon>
        <taxon>Plakobranchidae</taxon>
        <taxon>Plakobranchus</taxon>
    </lineage>
</organism>
<evidence type="ECO:0000313" key="2">
    <source>
        <dbReference type="EMBL" id="GFO04015.1"/>
    </source>
</evidence>
<accession>A0AAV4A786</accession>
<comment type="caution">
    <text evidence="2">The sequence shown here is derived from an EMBL/GenBank/DDBJ whole genome shotgun (WGS) entry which is preliminary data.</text>
</comment>